<keyword evidence="9" id="KW-1185">Reference proteome</keyword>
<keyword evidence="3 6" id="KW-0812">Transmembrane</keyword>
<feature type="transmembrane region" description="Helical" evidence="6">
    <location>
        <begin position="289"/>
        <end position="307"/>
    </location>
</feature>
<organism evidence="8 9">
    <name type="scientific">Paenibacillus selenitireducens</name>
    <dbReference type="NCBI Taxonomy" id="1324314"/>
    <lineage>
        <taxon>Bacteria</taxon>
        <taxon>Bacillati</taxon>
        <taxon>Bacillota</taxon>
        <taxon>Bacilli</taxon>
        <taxon>Bacillales</taxon>
        <taxon>Paenibacillaceae</taxon>
        <taxon>Paenibacillus</taxon>
    </lineage>
</organism>
<feature type="transmembrane region" description="Helical" evidence="6">
    <location>
        <begin position="78"/>
        <end position="97"/>
    </location>
</feature>
<dbReference type="EMBL" id="MSZX01000007">
    <property type="protein sequence ID" value="OPA76114.1"/>
    <property type="molecule type" value="Genomic_DNA"/>
</dbReference>
<feature type="transmembrane region" description="Helical" evidence="6">
    <location>
        <begin position="342"/>
        <end position="363"/>
    </location>
</feature>
<proteinExistence type="predicted"/>
<dbReference type="PROSITE" id="PS00216">
    <property type="entry name" value="SUGAR_TRANSPORT_1"/>
    <property type="match status" value="1"/>
</dbReference>
<evidence type="ECO:0000259" key="7">
    <source>
        <dbReference type="PROSITE" id="PS50850"/>
    </source>
</evidence>
<dbReference type="InterPro" id="IPR011701">
    <property type="entry name" value="MFS"/>
</dbReference>
<dbReference type="Proteomes" id="UP000190188">
    <property type="component" value="Unassembled WGS sequence"/>
</dbReference>
<dbReference type="Pfam" id="PF07690">
    <property type="entry name" value="MFS_1"/>
    <property type="match status" value="2"/>
</dbReference>
<keyword evidence="2" id="KW-0813">Transport</keyword>
<reference evidence="8 9" key="1">
    <citation type="submission" date="2017-01" db="EMBL/GenBank/DDBJ databases">
        <title>Genome analysis of Paenibacillus selenitrireducens ES3-24.</title>
        <authorList>
            <person name="Xu D."/>
            <person name="Yao R."/>
            <person name="Zheng S."/>
        </authorList>
    </citation>
    <scope>NUCLEOTIDE SEQUENCE [LARGE SCALE GENOMIC DNA]</scope>
    <source>
        <strain evidence="8 9">ES3-24</strain>
    </source>
</reference>
<dbReference type="PROSITE" id="PS50850">
    <property type="entry name" value="MFS"/>
    <property type="match status" value="1"/>
</dbReference>
<dbReference type="OrthoDB" id="9770492at2"/>
<evidence type="ECO:0000256" key="5">
    <source>
        <dbReference type="ARBA" id="ARBA00023136"/>
    </source>
</evidence>
<sequence>MSEPKVNYASQTVFSVIFAVCFVHLLNDTVQAVIPSIYPILKSSLHLSYTQIGLIGFALSGTASILQPLIGLYTDRKPLPYLLPIGVFFTLAGIVSVAYANHFLMVMLAVVLIGIGSAIFHPESSRVAYLAAGTRKGLAQSIFQFGGNIGQALAPLMTILVFIRLGQRGAIWFSFVAILAIFVQFFVARWYARFLQHVKMDRQKAPKVQKANPLARNATAFAIFILMLLLFSKNVYQAAISNYYSFYLMDHFHVTLSTAQIVLFVFLISNVVGLLIGGALADRFGRRNIIWFSILGTAPFSIALPYANFAVSIALLVIVGLILSSAFSIIVVYAHELLPGKVGLVSGIFFGISFGLGGIGTAFLGNLADSTGIPFIMQITSYLPLLGLLTVFLPSDKKLHPST</sequence>
<comment type="caution">
    <text evidence="8">The sequence shown here is derived from an EMBL/GenBank/DDBJ whole genome shotgun (WGS) entry which is preliminary data.</text>
</comment>
<comment type="subcellular location">
    <subcellularLocation>
        <location evidence="1">Cell membrane</location>
        <topology evidence="1">Multi-pass membrane protein</topology>
    </subcellularLocation>
</comment>
<gene>
    <name evidence="8" type="ORF">BVG16_18020</name>
</gene>
<feature type="transmembrane region" description="Helical" evidence="6">
    <location>
        <begin position="103"/>
        <end position="121"/>
    </location>
</feature>
<dbReference type="AlphaFoldDB" id="A0A1T2X8C6"/>
<evidence type="ECO:0000256" key="2">
    <source>
        <dbReference type="ARBA" id="ARBA00022448"/>
    </source>
</evidence>
<dbReference type="SUPFAM" id="SSF103473">
    <property type="entry name" value="MFS general substrate transporter"/>
    <property type="match status" value="1"/>
</dbReference>
<feature type="transmembrane region" description="Helical" evidence="6">
    <location>
        <begin position="142"/>
        <end position="163"/>
    </location>
</feature>
<dbReference type="GO" id="GO:0022857">
    <property type="term" value="F:transmembrane transporter activity"/>
    <property type="evidence" value="ECO:0007669"/>
    <property type="project" value="InterPro"/>
</dbReference>
<dbReference type="InterPro" id="IPR036259">
    <property type="entry name" value="MFS_trans_sf"/>
</dbReference>
<feature type="transmembrane region" description="Helical" evidence="6">
    <location>
        <begin position="213"/>
        <end position="232"/>
    </location>
</feature>
<dbReference type="GO" id="GO:0005886">
    <property type="term" value="C:plasma membrane"/>
    <property type="evidence" value="ECO:0007669"/>
    <property type="project" value="UniProtKB-SubCell"/>
</dbReference>
<evidence type="ECO:0000313" key="8">
    <source>
        <dbReference type="EMBL" id="OPA76114.1"/>
    </source>
</evidence>
<dbReference type="PANTHER" id="PTHR43129:SF1">
    <property type="entry name" value="FOSMIDOMYCIN RESISTANCE PROTEIN"/>
    <property type="match status" value="1"/>
</dbReference>
<keyword evidence="4 6" id="KW-1133">Transmembrane helix</keyword>
<evidence type="ECO:0000256" key="6">
    <source>
        <dbReference type="SAM" id="Phobius"/>
    </source>
</evidence>
<feature type="transmembrane region" description="Helical" evidence="6">
    <location>
        <begin position="7"/>
        <end position="26"/>
    </location>
</feature>
<evidence type="ECO:0000256" key="3">
    <source>
        <dbReference type="ARBA" id="ARBA00022692"/>
    </source>
</evidence>
<feature type="transmembrane region" description="Helical" evidence="6">
    <location>
        <begin position="169"/>
        <end position="192"/>
    </location>
</feature>
<accession>A0A1T2X8C6</accession>
<dbReference type="Gene3D" id="1.20.1250.20">
    <property type="entry name" value="MFS general substrate transporter like domains"/>
    <property type="match status" value="2"/>
</dbReference>
<dbReference type="PANTHER" id="PTHR43129">
    <property type="entry name" value="FOSMIDOMYCIN RESISTANCE PROTEIN"/>
    <property type="match status" value="1"/>
</dbReference>
<evidence type="ECO:0000256" key="1">
    <source>
        <dbReference type="ARBA" id="ARBA00004651"/>
    </source>
</evidence>
<name>A0A1T2X8C6_9BACL</name>
<evidence type="ECO:0000313" key="9">
    <source>
        <dbReference type="Proteomes" id="UP000190188"/>
    </source>
</evidence>
<feature type="transmembrane region" description="Helical" evidence="6">
    <location>
        <begin position="313"/>
        <end position="335"/>
    </location>
</feature>
<feature type="transmembrane region" description="Helical" evidence="6">
    <location>
        <begin position="46"/>
        <end position="66"/>
    </location>
</feature>
<feature type="transmembrane region" description="Helical" evidence="6">
    <location>
        <begin position="252"/>
        <end position="277"/>
    </location>
</feature>
<dbReference type="STRING" id="1324314.BVG16_18020"/>
<dbReference type="CDD" id="cd17478">
    <property type="entry name" value="MFS_FsR"/>
    <property type="match status" value="1"/>
</dbReference>
<dbReference type="RefSeq" id="WP_078500271.1">
    <property type="nucleotide sequence ID" value="NZ_MSZX01000007.1"/>
</dbReference>
<dbReference type="InterPro" id="IPR020846">
    <property type="entry name" value="MFS_dom"/>
</dbReference>
<evidence type="ECO:0000256" key="4">
    <source>
        <dbReference type="ARBA" id="ARBA00022989"/>
    </source>
</evidence>
<feature type="domain" description="Major facilitator superfamily (MFS) profile" evidence="7">
    <location>
        <begin position="16"/>
        <end position="399"/>
    </location>
</feature>
<feature type="transmembrane region" description="Helical" evidence="6">
    <location>
        <begin position="375"/>
        <end position="393"/>
    </location>
</feature>
<dbReference type="InterPro" id="IPR005829">
    <property type="entry name" value="Sugar_transporter_CS"/>
</dbReference>
<protein>
    <submittedName>
        <fullName evidence="8">MFS transporter</fullName>
    </submittedName>
</protein>
<keyword evidence="5 6" id="KW-0472">Membrane</keyword>